<evidence type="ECO:0000256" key="1">
    <source>
        <dbReference type="ARBA" id="ARBA00009018"/>
    </source>
</evidence>
<comment type="caution">
    <text evidence="7">The sequence shown here is derived from an EMBL/GenBank/DDBJ whole genome shotgun (WGS) entry which is preliminary data.</text>
</comment>
<keyword evidence="3 5" id="KW-0067">ATP-binding</keyword>
<evidence type="ECO:0000256" key="5">
    <source>
        <dbReference type="HAMAP-Rule" id="MF_00376"/>
    </source>
</evidence>
<dbReference type="Pfam" id="PF01121">
    <property type="entry name" value="CoaE"/>
    <property type="match status" value="1"/>
</dbReference>
<evidence type="ECO:0000256" key="4">
    <source>
        <dbReference type="ARBA" id="ARBA00022993"/>
    </source>
</evidence>
<evidence type="ECO:0000256" key="3">
    <source>
        <dbReference type="ARBA" id="ARBA00022840"/>
    </source>
</evidence>
<feature type="binding site" evidence="5">
    <location>
        <begin position="22"/>
        <end position="27"/>
    </location>
    <ligand>
        <name>ATP</name>
        <dbReference type="ChEBI" id="CHEBI:30616"/>
    </ligand>
</feature>
<dbReference type="GO" id="GO:0004140">
    <property type="term" value="F:dephospho-CoA kinase activity"/>
    <property type="evidence" value="ECO:0007669"/>
    <property type="project" value="UniProtKB-UniRule"/>
</dbReference>
<proteinExistence type="inferred from homology"/>
<keyword evidence="2 5" id="KW-0547">Nucleotide-binding</keyword>
<protein>
    <recommendedName>
        <fullName evidence="5 6">Dephospho-CoA kinase</fullName>
        <ecNumber evidence="5 6">2.7.1.24</ecNumber>
    </recommendedName>
    <alternativeName>
        <fullName evidence="5">Dephosphocoenzyme A kinase</fullName>
    </alternativeName>
</protein>
<name>A0A9X4BKL0_9GAMM</name>
<dbReference type="GO" id="GO:0015937">
    <property type="term" value="P:coenzyme A biosynthetic process"/>
    <property type="evidence" value="ECO:0007669"/>
    <property type="project" value="UniProtKB-UniRule"/>
</dbReference>
<comment type="subcellular location">
    <subcellularLocation>
        <location evidence="5">Cytoplasm</location>
    </subcellularLocation>
</comment>
<dbReference type="AlphaFoldDB" id="A0A9X4BKL0"/>
<dbReference type="HAMAP" id="MF_00376">
    <property type="entry name" value="Dephospho_CoA_kinase"/>
    <property type="match status" value="1"/>
</dbReference>
<dbReference type="InterPro" id="IPR001977">
    <property type="entry name" value="Depp_CoAkinase"/>
</dbReference>
<accession>A0A9X4BKL0</accession>
<dbReference type="Proteomes" id="UP001139971">
    <property type="component" value="Unassembled WGS sequence"/>
</dbReference>
<dbReference type="PANTHER" id="PTHR10695">
    <property type="entry name" value="DEPHOSPHO-COA KINASE-RELATED"/>
    <property type="match status" value="1"/>
</dbReference>
<dbReference type="CDD" id="cd02022">
    <property type="entry name" value="DPCK"/>
    <property type="match status" value="1"/>
</dbReference>
<comment type="catalytic activity">
    <reaction evidence="5">
        <text>3'-dephospho-CoA + ATP = ADP + CoA + H(+)</text>
        <dbReference type="Rhea" id="RHEA:18245"/>
        <dbReference type="ChEBI" id="CHEBI:15378"/>
        <dbReference type="ChEBI" id="CHEBI:30616"/>
        <dbReference type="ChEBI" id="CHEBI:57287"/>
        <dbReference type="ChEBI" id="CHEBI:57328"/>
        <dbReference type="ChEBI" id="CHEBI:456216"/>
        <dbReference type="EC" id="2.7.1.24"/>
    </reaction>
</comment>
<sequence length="214" mass="22775">MNASSRSAENARYVVALGGGIASGKSAVANAFGALGIACYDADVAARAVVAAGTPALAEIAAQFGPHVIAADGTLDRAAMRRRVFGDDAARKALEAIVHPRVRTWLRERVAADTGAYCLLAIPLLAETWPAYDWVDRVLIVDVDPAVQFERLVRRDAIDAALAQRMIDAQATREARLAIADDVVENSGSLDELTARVGALHARYLALATEKRVR</sequence>
<dbReference type="GO" id="GO:0005524">
    <property type="term" value="F:ATP binding"/>
    <property type="evidence" value="ECO:0007669"/>
    <property type="project" value="UniProtKB-UniRule"/>
</dbReference>
<keyword evidence="5 7" id="KW-0418">Kinase</keyword>
<dbReference type="SUPFAM" id="SSF52540">
    <property type="entry name" value="P-loop containing nucleoside triphosphate hydrolases"/>
    <property type="match status" value="1"/>
</dbReference>
<keyword evidence="4 5" id="KW-0173">Coenzyme A biosynthesis</keyword>
<dbReference type="PANTHER" id="PTHR10695:SF46">
    <property type="entry name" value="BIFUNCTIONAL COENZYME A SYNTHASE-RELATED"/>
    <property type="match status" value="1"/>
</dbReference>
<dbReference type="GO" id="GO:0005737">
    <property type="term" value="C:cytoplasm"/>
    <property type="evidence" value="ECO:0007669"/>
    <property type="project" value="UniProtKB-SubCell"/>
</dbReference>
<dbReference type="PROSITE" id="PS51219">
    <property type="entry name" value="DPCK"/>
    <property type="match status" value="1"/>
</dbReference>
<keyword evidence="5" id="KW-0963">Cytoplasm</keyword>
<comment type="pathway">
    <text evidence="5">Cofactor biosynthesis; coenzyme A biosynthesis; CoA from (R)-pantothenate: step 5/5.</text>
</comment>
<reference evidence="7" key="1">
    <citation type="submission" date="2023-02" db="EMBL/GenBank/DDBJ databases">
        <title>Tahibacter soli sp. nov. isolated from soil.</title>
        <authorList>
            <person name="Baek J.H."/>
            <person name="Lee J.K."/>
            <person name="Choi D.G."/>
            <person name="Jeon C.O."/>
        </authorList>
    </citation>
    <scope>NUCLEOTIDE SEQUENCE</scope>
    <source>
        <strain evidence="7">BL</strain>
    </source>
</reference>
<keyword evidence="8" id="KW-1185">Reference proteome</keyword>
<dbReference type="InterPro" id="IPR027417">
    <property type="entry name" value="P-loop_NTPase"/>
</dbReference>
<evidence type="ECO:0000256" key="6">
    <source>
        <dbReference type="NCBIfam" id="TIGR00152"/>
    </source>
</evidence>
<gene>
    <name evidence="5 7" type="primary">coaE</name>
    <name evidence="7" type="ORF">OD750_025210</name>
</gene>
<dbReference type="RefSeq" id="WP_263541382.1">
    <property type="nucleotide sequence ID" value="NZ_JAOVZO020000020.1"/>
</dbReference>
<dbReference type="NCBIfam" id="TIGR00152">
    <property type="entry name" value="dephospho-CoA kinase"/>
    <property type="match status" value="1"/>
</dbReference>
<dbReference type="EMBL" id="JAOVZO020000020">
    <property type="protein sequence ID" value="MDC8015838.1"/>
    <property type="molecule type" value="Genomic_DNA"/>
</dbReference>
<keyword evidence="5 7" id="KW-0808">Transferase</keyword>
<dbReference type="EC" id="2.7.1.24" evidence="5 6"/>
<evidence type="ECO:0000313" key="8">
    <source>
        <dbReference type="Proteomes" id="UP001139971"/>
    </source>
</evidence>
<comment type="similarity">
    <text evidence="1 5">Belongs to the CoaE family.</text>
</comment>
<organism evidence="7 8">
    <name type="scientific">Tahibacter soli</name>
    <dbReference type="NCBI Taxonomy" id="2983605"/>
    <lineage>
        <taxon>Bacteria</taxon>
        <taxon>Pseudomonadati</taxon>
        <taxon>Pseudomonadota</taxon>
        <taxon>Gammaproteobacteria</taxon>
        <taxon>Lysobacterales</taxon>
        <taxon>Rhodanobacteraceae</taxon>
        <taxon>Tahibacter</taxon>
    </lineage>
</organism>
<evidence type="ECO:0000313" key="7">
    <source>
        <dbReference type="EMBL" id="MDC8015838.1"/>
    </source>
</evidence>
<dbReference type="Gene3D" id="3.40.50.300">
    <property type="entry name" value="P-loop containing nucleotide triphosphate hydrolases"/>
    <property type="match status" value="1"/>
</dbReference>
<evidence type="ECO:0000256" key="2">
    <source>
        <dbReference type="ARBA" id="ARBA00022741"/>
    </source>
</evidence>
<comment type="function">
    <text evidence="5">Catalyzes the phosphorylation of the 3'-hydroxyl group of dephosphocoenzyme A to form coenzyme A.</text>
</comment>